<dbReference type="GO" id="GO:0016301">
    <property type="term" value="F:kinase activity"/>
    <property type="evidence" value="ECO:0007669"/>
    <property type="project" value="UniProtKB-KW"/>
</dbReference>
<dbReference type="PANTHER" id="PTHR18964">
    <property type="entry name" value="ROK (REPRESSOR, ORF, KINASE) FAMILY"/>
    <property type="match status" value="1"/>
</dbReference>
<sequence length="324" mass="33004">MSEHLPQAVVALDVGGTAVKSLVVDRDGVLHRASTPTRASDGPEQSFAVVLQAVEAALAAVPPTHTAVGVGLAVPGTVDENRGVCVHSENLGWTDLPVRDLVAARTGLPVGFGHDVRAGGLAEWRLGAGRGAEDLAYLSVGTGIAAALVLGGRPVVAGGYVGEVGHGGTTDGDPCACGGRGCPETFASAAAIGRRYTRLTGTPVDGARGVLDRTLQGDRTAELVWAEAVDGLGVLVSDIVRVTGASRVVVGGGLVHAGDALLDPLREHVRRRLTVHRLPEIVPAVLGGTAGAWGSVLLGWRAAGRGDAATVERYAELHRARVTS</sequence>
<evidence type="ECO:0000313" key="3">
    <source>
        <dbReference type="Proteomes" id="UP000222106"/>
    </source>
</evidence>
<dbReference type="InterPro" id="IPR043129">
    <property type="entry name" value="ATPase_NBD"/>
</dbReference>
<evidence type="ECO:0000313" key="2">
    <source>
        <dbReference type="EMBL" id="PFG39481.1"/>
    </source>
</evidence>
<dbReference type="PANTHER" id="PTHR18964:SF149">
    <property type="entry name" value="BIFUNCTIONAL UDP-N-ACETYLGLUCOSAMINE 2-EPIMERASE_N-ACETYLMANNOSAMINE KINASE"/>
    <property type="match status" value="1"/>
</dbReference>
<evidence type="ECO:0000256" key="1">
    <source>
        <dbReference type="ARBA" id="ARBA00006479"/>
    </source>
</evidence>
<protein>
    <submittedName>
        <fullName evidence="2">Glucokinase</fullName>
    </submittedName>
</protein>
<dbReference type="SUPFAM" id="SSF53067">
    <property type="entry name" value="Actin-like ATPase domain"/>
    <property type="match status" value="1"/>
</dbReference>
<dbReference type="Pfam" id="PF00480">
    <property type="entry name" value="ROK"/>
    <property type="match status" value="1"/>
</dbReference>
<reference evidence="2 3" key="1">
    <citation type="submission" date="2017-10" db="EMBL/GenBank/DDBJ databases">
        <title>Sequencing the genomes of 1000 actinobacteria strains.</title>
        <authorList>
            <person name="Klenk H.-P."/>
        </authorList>
    </citation>
    <scope>NUCLEOTIDE SEQUENCE [LARGE SCALE GENOMIC DNA]</scope>
    <source>
        <strain evidence="2 3">DSM 21838</strain>
    </source>
</reference>
<dbReference type="Gene3D" id="3.30.420.40">
    <property type="match status" value="2"/>
</dbReference>
<accession>A0A2A9ELT4</accession>
<dbReference type="Proteomes" id="UP000222106">
    <property type="component" value="Unassembled WGS sequence"/>
</dbReference>
<dbReference type="OrthoDB" id="9815677at2"/>
<keyword evidence="2" id="KW-0418">Kinase</keyword>
<dbReference type="AlphaFoldDB" id="A0A2A9ELT4"/>
<keyword evidence="2" id="KW-0808">Transferase</keyword>
<dbReference type="RefSeq" id="WP_098483585.1">
    <property type="nucleotide sequence ID" value="NZ_PDJI01000004.1"/>
</dbReference>
<dbReference type="EMBL" id="PDJI01000004">
    <property type="protein sequence ID" value="PFG39481.1"/>
    <property type="molecule type" value="Genomic_DNA"/>
</dbReference>
<proteinExistence type="inferred from homology"/>
<keyword evidence="3" id="KW-1185">Reference proteome</keyword>
<organism evidence="2 3">
    <name type="scientific">Georgenia soli</name>
    <dbReference type="NCBI Taxonomy" id="638953"/>
    <lineage>
        <taxon>Bacteria</taxon>
        <taxon>Bacillati</taxon>
        <taxon>Actinomycetota</taxon>
        <taxon>Actinomycetes</taxon>
        <taxon>Micrococcales</taxon>
        <taxon>Bogoriellaceae</taxon>
        <taxon>Georgenia</taxon>
    </lineage>
</organism>
<comment type="similarity">
    <text evidence="1">Belongs to the ROK (NagC/XylR) family.</text>
</comment>
<gene>
    <name evidence="2" type="ORF">ATJ97_1987</name>
</gene>
<comment type="caution">
    <text evidence="2">The sequence shown here is derived from an EMBL/GenBank/DDBJ whole genome shotgun (WGS) entry which is preliminary data.</text>
</comment>
<dbReference type="InterPro" id="IPR000600">
    <property type="entry name" value="ROK"/>
</dbReference>
<name>A0A2A9ELT4_9MICO</name>